<evidence type="ECO:0000256" key="1">
    <source>
        <dbReference type="SAM" id="Phobius"/>
    </source>
</evidence>
<evidence type="ECO:0000313" key="3">
    <source>
        <dbReference type="Proteomes" id="UP000015102"/>
    </source>
</evidence>
<dbReference type="EMBL" id="CAQQ02380861">
    <property type="status" value="NOT_ANNOTATED_CDS"/>
    <property type="molecule type" value="Genomic_DNA"/>
</dbReference>
<reference evidence="3" key="1">
    <citation type="submission" date="2013-02" db="EMBL/GenBank/DDBJ databases">
        <authorList>
            <person name="Hughes D."/>
        </authorList>
    </citation>
    <scope>NUCLEOTIDE SEQUENCE</scope>
    <source>
        <strain>Durham</strain>
        <strain evidence="3">NC isolate 2 -- Noor lab</strain>
    </source>
</reference>
<feature type="transmembrane region" description="Helical" evidence="1">
    <location>
        <begin position="60"/>
        <end position="82"/>
    </location>
</feature>
<feature type="transmembrane region" description="Helical" evidence="1">
    <location>
        <begin position="128"/>
        <end position="150"/>
    </location>
</feature>
<sequence length="206" mass="23285">EKSSSAHKNSSLTQKFPREFSVNRKYFSNNLKISTSSSVEKMPTVTNCCGLDLKTGSLAIGYFEVGISILGMISSGTLFFFMDEMEYRAFFRNVTMIGFTVSALTLIAGFFLSNGINKVDRTQVKPWIIIKGIMLCFEIGIICFTSWILYIENKRDHQIALIAVVLVGEIIVTGLTYSTMLVVRSYYRKCLDIKLSEDFVDNFESF</sequence>
<protein>
    <submittedName>
        <fullName evidence="2">Uncharacterized protein</fullName>
    </submittedName>
</protein>
<dbReference type="Proteomes" id="UP000015102">
    <property type="component" value="Unassembled WGS sequence"/>
</dbReference>
<dbReference type="AlphaFoldDB" id="T1H335"/>
<keyword evidence="1" id="KW-1133">Transmembrane helix</keyword>
<dbReference type="HOGENOM" id="CLU_1334820_0_0_1"/>
<organism evidence="2 3">
    <name type="scientific">Megaselia scalaris</name>
    <name type="common">Humpbacked fly</name>
    <name type="synonym">Phora scalaris</name>
    <dbReference type="NCBI Taxonomy" id="36166"/>
    <lineage>
        <taxon>Eukaryota</taxon>
        <taxon>Metazoa</taxon>
        <taxon>Ecdysozoa</taxon>
        <taxon>Arthropoda</taxon>
        <taxon>Hexapoda</taxon>
        <taxon>Insecta</taxon>
        <taxon>Pterygota</taxon>
        <taxon>Neoptera</taxon>
        <taxon>Endopterygota</taxon>
        <taxon>Diptera</taxon>
        <taxon>Brachycera</taxon>
        <taxon>Muscomorpha</taxon>
        <taxon>Platypezoidea</taxon>
        <taxon>Phoridae</taxon>
        <taxon>Megaseliini</taxon>
        <taxon>Megaselia</taxon>
    </lineage>
</organism>
<keyword evidence="1" id="KW-0472">Membrane</keyword>
<keyword evidence="3" id="KW-1185">Reference proteome</keyword>
<proteinExistence type="predicted"/>
<feature type="transmembrane region" description="Helical" evidence="1">
    <location>
        <begin position="159"/>
        <end position="177"/>
    </location>
</feature>
<name>T1H335_MEGSC</name>
<accession>T1H335</accession>
<feature type="transmembrane region" description="Helical" evidence="1">
    <location>
        <begin position="94"/>
        <end position="116"/>
    </location>
</feature>
<dbReference type="EnsemblMetazoa" id="MESCA010647-RA">
    <property type="protein sequence ID" value="MESCA010647-PA"/>
    <property type="gene ID" value="MESCA010647"/>
</dbReference>
<keyword evidence="1" id="KW-0812">Transmembrane</keyword>
<reference evidence="2" key="2">
    <citation type="submission" date="2015-06" db="UniProtKB">
        <authorList>
            <consortium name="EnsemblMetazoa"/>
        </authorList>
    </citation>
    <scope>IDENTIFICATION</scope>
</reference>
<evidence type="ECO:0000313" key="2">
    <source>
        <dbReference type="EnsemblMetazoa" id="MESCA010647-PA"/>
    </source>
</evidence>